<comment type="function">
    <text evidence="6">Converts adenosine-3',5'-bisphosphate (PAP) to AMP.</text>
</comment>
<protein>
    <recommendedName>
        <fullName evidence="6">3'(2'),5'-bisphosphate nucleotidase CysQ</fullName>
        <ecNumber evidence="6">3.1.3.7</ecNumber>
    </recommendedName>
    <alternativeName>
        <fullName evidence="6">3'(2'),5-bisphosphonucleoside 3'(2')-phosphohydrolase</fullName>
    </alternativeName>
    <alternativeName>
        <fullName evidence="6">3'-phosphoadenosine 5'-phosphate phosphatase</fullName>
        <shortName evidence="6">PAP phosphatase</shortName>
    </alternativeName>
</protein>
<evidence type="ECO:0000256" key="4">
    <source>
        <dbReference type="ARBA" id="ARBA00022801"/>
    </source>
</evidence>
<feature type="binding site" evidence="6">
    <location>
        <position position="94"/>
    </location>
    <ligand>
        <name>Mg(2+)</name>
        <dbReference type="ChEBI" id="CHEBI:18420"/>
        <label>1</label>
    </ligand>
</feature>
<feature type="binding site" evidence="7">
    <location>
        <position position="95"/>
    </location>
    <ligand>
        <name>Mg(2+)</name>
        <dbReference type="ChEBI" id="CHEBI:18420"/>
        <label>1</label>
        <note>catalytic</note>
    </ligand>
</feature>
<comment type="catalytic activity">
    <reaction evidence="6">
        <text>adenosine 3',5'-bisphosphate + H2O = AMP + phosphate</text>
        <dbReference type="Rhea" id="RHEA:10040"/>
        <dbReference type="ChEBI" id="CHEBI:15377"/>
        <dbReference type="ChEBI" id="CHEBI:43474"/>
        <dbReference type="ChEBI" id="CHEBI:58343"/>
        <dbReference type="ChEBI" id="CHEBI:456215"/>
        <dbReference type="EC" id="3.1.3.7"/>
    </reaction>
</comment>
<accession>A0A9W6IY29</accession>
<evidence type="ECO:0000256" key="7">
    <source>
        <dbReference type="PIRSR" id="PIRSR600760-2"/>
    </source>
</evidence>
<feature type="binding site" evidence="6">
    <location>
        <position position="225"/>
    </location>
    <ligand>
        <name>Mg(2+)</name>
        <dbReference type="ChEBI" id="CHEBI:18420"/>
        <label>2</label>
    </ligand>
</feature>
<keyword evidence="9" id="KW-1185">Reference proteome</keyword>
<feature type="binding site" evidence="6">
    <location>
        <position position="72"/>
    </location>
    <ligand>
        <name>Mg(2+)</name>
        <dbReference type="ChEBI" id="CHEBI:18420"/>
        <label>1</label>
    </ligand>
</feature>
<name>A0A9W6IY29_9HYPH</name>
<keyword evidence="6 7" id="KW-0479">Metal-binding</keyword>
<dbReference type="Gene3D" id="3.40.190.80">
    <property type="match status" value="1"/>
</dbReference>
<dbReference type="InterPro" id="IPR006240">
    <property type="entry name" value="CysQ"/>
</dbReference>
<sequence length="273" mass="28225">MPNRDVDARLLLALAELCVEAGRAILDIYDREEIAVRAKDDRSPVTDADERAEAILLEGLAGLFPGVPVIAEEATSRDGAPLTAADTFLLVDPLDGTREFLARNGEFTVNVGLISAARPIAGCVHAPALGETWLGAEAQGALVARAAVRDAPAADGYRAISVRPAPADGLCAVASRSHSDAETEAFLTGLGVAHRRSAGSSLKFCLVAEGEADVYPRFGPTMEWDTAAGHAVLAAAGGSVTRPDGSPFVYGKADAGFRNGGFVAWGSGASRGR</sequence>
<dbReference type="InterPro" id="IPR020550">
    <property type="entry name" value="Inositol_monophosphatase_CS"/>
</dbReference>
<keyword evidence="2 6" id="KW-1003">Cell membrane</keyword>
<dbReference type="PRINTS" id="PR00377">
    <property type="entry name" value="IMPHPHTASES"/>
</dbReference>
<dbReference type="Gene3D" id="3.30.540.10">
    <property type="entry name" value="Fructose-1,6-Bisphosphatase, subunit A, domain 1"/>
    <property type="match status" value="1"/>
</dbReference>
<dbReference type="PANTHER" id="PTHR43028:SF5">
    <property type="entry name" value="3'(2'),5'-BISPHOSPHATE NUCLEOTIDASE 1"/>
    <property type="match status" value="1"/>
</dbReference>
<evidence type="ECO:0000256" key="2">
    <source>
        <dbReference type="ARBA" id="ARBA00022475"/>
    </source>
</evidence>
<evidence type="ECO:0000256" key="6">
    <source>
        <dbReference type="HAMAP-Rule" id="MF_02095"/>
    </source>
</evidence>
<dbReference type="HAMAP" id="MF_02095">
    <property type="entry name" value="CysQ"/>
    <property type="match status" value="1"/>
</dbReference>
<dbReference type="InterPro" id="IPR050725">
    <property type="entry name" value="CysQ/Inositol_MonoPase"/>
</dbReference>
<keyword evidence="4 6" id="KW-0378">Hydrolase</keyword>
<dbReference type="GO" id="GO:0008441">
    <property type="term" value="F:3'(2'),5'-bisphosphate nucleotidase activity"/>
    <property type="evidence" value="ECO:0007669"/>
    <property type="project" value="UniProtKB-UniRule"/>
</dbReference>
<proteinExistence type="inferred from homology"/>
<dbReference type="GO" id="GO:0000287">
    <property type="term" value="F:magnesium ion binding"/>
    <property type="evidence" value="ECO:0007669"/>
    <property type="project" value="UniProtKB-UniRule"/>
</dbReference>
<dbReference type="GO" id="GO:0000103">
    <property type="term" value="P:sulfate assimilation"/>
    <property type="evidence" value="ECO:0007669"/>
    <property type="project" value="TreeGrafter"/>
</dbReference>
<feature type="binding site" evidence="7">
    <location>
        <position position="94"/>
    </location>
    <ligand>
        <name>Mg(2+)</name>
        <dbReference type="ChEBI" id="CHEBI:18420"/>
        <label>1</label>
        <note>catalytic</note>
    </ligand>
</feature>
<dbReference type="NCBIfam" id="TIGR01331">
    <property type="entry name" value="bisphos_cysQ"/>
    <property type="match status" value="1"/>
</dbReference>
<keyword evidence="6 7" id="KW-0460">Magnesium</keyword>
<dbReference type="InterPro" id="IPR000760">
    <property type="entry name" value="Inositol_monophosphatase-like"/>
</dbReference>
<dbReference type="GO" id="GO:0005886">
    <property type="term" value="C:plasma membrane"/>
    <property type="evidence" value="ECO:0007669"/>
    <property type="project" value="UniProtKB-SubCell"/>
</dbReference>
<feature type="binding site" evidence="6">
    <location>
        <position position="92"/>
    </location>
    <ligand>
        <name>Mg(2+)</name>
        <dbReference type="ChEBI" id="CHEBI:18420"/>
        <label>2</label>
    </ligand>
</feature>
<dbReference type="PROSITE" id="PS00630">
    <property type="entry name" value="IMP_2"/>
    <property type="match status" value="1"/>
</dbReference>
<dbReference type="GO" id="GO:0050427">
    <property type="term" value="P:3'-phosphoadenosine 5'-phosphosulfate metabolic process"/>
    <property type="evidence" value="ECO:0007669"/>
    <property type="project" value="TreeGrafter"/>
</dbReference>
<feature type="binding site" evidence="7">
    <location>
        <position position="92"/>
    </location>
    <ligand>
        <name>Mg(2+)</name>
        <dbReference type="ChEBI" id="CHEBI:18420"/>
        <label>1</label>
        <note>catalytic</note>
    </ligand>
</feature>
<feature type="binding site" evidence="7">
    <location>
        <position position="225"/>
    </location>
    <ligand>
        <name>Mg(2+)</name>
        <dbReference type="ChEBI" id="CHEBI:18420"/>
        <label>1</label>
        <note>catalytic</note>
    </ligand>
</feature>
<feature type="binding site" evidence="6">
    <location>
        <position position="72"/>
    </location>
    <ligand>
        <name>substrate</name>
    </ligand>
</feature>
<organism evidence="8 9">
    <name type="scientific">Hansschlegelia plantiphila</name>
    <dbReference type="NCBI Taxonomy" id="374655"/>
    <lineage>
        <taxon>Bacteria</taxon>
        <taxon>Pseudomonadati</taxon>
        <taxon>Pseudomonadota</taxon>
        <taxon>Alphaproteobacteria</taxon>
        <taxon>Hyphomicrobiales</taxon>
        <taxon>Methylopilaceae</taxon>
        <taxon>Hansschlegelia</taxon>
    </lineage>
</organism>
<dbReference type="Proteomes" id="UP001143372">
    <property type="component" value="Unassembled WGS sequence"/>
</dbReference>
<keyword evidence="5 6" id="KW-0472">Membrane</keyword>
<comment type="caution">
    <text evidence="8">The sequence shown here is derived from an EMBL/GenBank/DDBJ whole genome shotgun (WGS) entry which is preliminary data.</text>
</comment>
<keyword evidence="3 6" id="KW-0997">Cell inner membrane</keyword>
<reference evidence="8" key="2">
    <citation type="submission" date="2023-01" db="EMBL/GenBank/DDBJ databases">
        <authorList>
            <person name="Sun Q."/>
            <person name="Evtushenko L."/>
        </authorList>
    </citation>
    <scope>NUCLEOTIDE SEQUENCE</scope>
    <source>
        <strain evidence="8">VKM B-2347</strain>
    </source>
</reference>
<comment type="similarity">
    <text evidence="1 6">Belongs to the inositol monophosphatase superfamily. CysQ family.</text>
</comment>
<reference evidence="8" key="1">
    <citation type="journal article" date="2014" name="Int. J. Syst. Evol. Microbiol.">
        <title>Complete genome sequence of Corynebacterium casei LMG S-19264T (=DSM 44701T), isolated from a smear-ripened cheese.</title>
        <authorList>
            <consortium name="US DOE Joint Genome Institute (JGI-PGF)"/>
            <person name="Walter F."/>
            <person name="Albersmeier A."/>
            <person name="Kalinowski J."/>
            <person name="Ruckert C."/>
        </authorList>
    </citation>
    <scope>NUCLEOTIDE SEQUENCE</scope>
    <source>
        <strain evidence="8">VKM B-2347</strain>
    </source>
</reference>
<feature type="binding site" evidence="6">
    <location>
        <position position="92"/>
    </location>
    <ligand>
        <name>Mg(2+)</name>
        <dbReference type="ChEBI" id="CHEBI:18420"/>
        <label>1</label>
    </ligand>
</feature>
<comment type="cofactor">
    <cofactor evidence="6 7">
        <name>Mg(2+)</name>
        <dbReference type="ChEBI" id="CHEBI:18420"/>
    </cofactor>
</comment>
<gene>
    <name evidence="6" type="primary">cysQ</name>
    <name evidence="8" type="ORF">GCM10008179_09130</name>
</gene>
<feature type="binding site" evidence="6">
    <location>
        <begin position="94"/>
        <end position="97"/>
    </location>
    <ligand>
        <name>substrate</name>
    </ligand>
</feature>
<dbReference type="EC" id="3.1.3.7" evidence="6"/>
<feature type="binding site" evidence="7">
    <location>
        <position position="72"/>
    </location>
    <ligand>
        <name>Mg(2+)</name>
        <dbReference type="ChEBI" id="CHEBI:18420"/>
        <label>1</label>
        <note>catalytic</note>
    </ligand>
</feature>
<dbReference type="RefSeq" id="WP_271167525.1">
    <property type="nucleotide sequence ID" value="NZ_BSFI01000004.1"/>
</dbReference>
<evidence type="ECO:0000256" key="5">
    <source>
        <dbReference type="ARBA" id="ARBA00023136"/>
    </source>
</evidence>
<evidence type="ECO:0000313" key="8">
    <source>
        <dbReference type="EMBL" id="GLK67275.1"/>
    </source>
</evidence>
<dbReference type="PANTHER" id="PTHR43028">
    <property type="entry name" value="3'(2'),5'-BISPHOSPHATE NUCLEOTIDASE 1"/>
    <property type="match status" value="1"/>
</dbReference>
<evidence type="ECO:0000313" key="9">
    <source>
        <dbReference type="Proteomes" id="UP001143372"/>
    </source>
</evidence>
<dbReference type="CDD" id="cd01638">
    <property type="entry name" value="CysQ"/>
    <property type="match status" value="1"/>
</dbReference>
<evidence type="ECO:0000256" key="1">
    <source>
        <dbReference type="ARBA" id="ARBA00005289"/>
    </source>
</evidence>
<evidence type="ECO:0000256" key="3">
    <source>
        <dbReference type="ARBA" id="ARBA00022519"/>
    </source>
</evidence>
<dbReference type="Pfam" id="PF00459">
    <property type="entry name" value="Inositol_P"/>
    <property type="match status" value="1"/>
</dbReference>
<dbReference type="SUPFAM" id="SSF56655">
    <property type="entry name" value="Carbohydrate phosphatase"/>
    <property type="match status" value="1"/>
</dbReference>
<feature type="binding site" evidence="6">
    <location>
        <position position="225"/>
    </location>
    <ligand>
        <name>substrate</name>
    </ligand>
</feature>
<dbReference type="EMBL" id="BSFI01000004">
    <property type="protein sequence ID" value="GLK67275.1"/>
    <property type="molecule type" value="Genomic_DNA"/>
</dbReference>
<comment type="subcellular location">
    <subcellularLocation>
        <location evidence="6">Cell inner membrane</location>
        <topology evidence="6">Peripheral membrane protein</topology>
        <orientation evidence="6">Cytoplasmic side</orientation>
    </subcellularLocation>
</comment>
<feature type="binding site" evidence="6">
    <location>
        <position position="95"/>
    </location>
    <ligand>
        <name>Mg(2+)</name>
        <dbReference type="ChEBI" id="CHEBI:18420"/>
        <label>2</label>
    </ligand>
</feature>
<dbReference type="GO" id="GO:0046854">
    <property type="term" value="P:phosphatidylinositol phosphate biosynthetic process"/>
    <property type="evidence" value="ECO:0007669"/>
    <property type="project" value="InterPro"/>
</dbReference>
<dbReference type="AlphaFoldDB" id="A0A9W6IY29"/>